<keyword evidence="4" id="KW-1185">Reference proteome</keyword>
<dbReference type="AlphaFoldDB" id="A0A0N0GR37"/>
<feature type="chain" id="PRO_5005849898" evidence="1">
    <location>
        <begin position="22"/>
        <end position="286"/>
    </location>
</feature>
<evidence type="ECO:0000313" key="4">
    <source>
        <dbReference type="Proteomes" id="UP000037939"/>
    </source>
</evidence>
<dbReference type="Proteomes" id="UP000037939">
    <property type="component" value="Unassembled WGS sequence"/>
</dbReference>
<feature type="domain" description="Ice-binding protein C-terminal" evidence="2">
    <location>
        <begin position="253"/>
        <end position="275"/>
    </location>
</feature>
<evidence type="ECO:0000256" key="1">
    <source>
        <dbReference type="SAM" id="SignalP"/>
    </source>
</evidence>
<name>A0A0N0GR37_9NEIS</name>
<dbReference type="OrthoDB" id="8596429at2"/>
<comment type="caution">
    <text evidence="3">The sequence shown here is derived from an EMBL/GenBank/DDBJ whole genome shotgun (WGS) entry which is preliminary data.</text>
</comment>
<organism evidence="3 4">
    <name type="scientific">Amantichitinum ursilacus</name>
    <dbReference type="NCBI Taxonomy" id="857265"/>
    <lineage>
        <taxon>Bacteria</taxon>
        <taxon>Pseudomonadati</taxon>
        <taxon>Pseudomonadota</taxon>
        <taxon>Betaproteobacteria</taxon>
        <taxon>Neisseriales</taxon>
        <taxon>Chitinibacteraceae</taxon>
        <taxon>Amantichitinum</taxon>
    </lineage>
</organism>
<keyword evidence="1" id="KW-0732">Signal</keyword>
<dbReference type="NCBIfam" id="TIGR02595">
    <property type="entry name" value="PEP_CTERM"/>
    <property type="match status" value="1"/>
</dbReference>
<dbReference type="Pfam" id="PF07589">
    <property type="entry name" value="PEP-CTERM"/>
    <property type="match status" value="1"/>
</dbReference>
<sequence length="286" mass="28891">MHKTVLALSLLAALSAPLAHATVLQNGTLQVGIDDGGAIIDQTALIGLAYDPSGKGNYANDLLWPGVAFGFTSVGVGGSYDTAGGEFYQGANPFGYSLVSTSATSLTQAGAYNGLGLLQTVSLSGSTVHFTVTLTNTTAASIDGVTYAVGADPDLNYYSGGEFETTNSKNSSGSGSAFGALSGITLTLADVSTGSIKGLISSQYPWSVDPYALSGASDFTAGTDDLDLALGFNLGSLGAGQSVTLAYDYTLAAVPEPETYAMMGLGLVALMAARKKRAGRSELTVA</sequence>
<dbReference type="RefSeq" id="WP_053936022.1">
    <property type="nucleotide sequence ID" value="NZ_LAQT01000001.1"/>
</dbReference>
<dbReference type="EMBL" id="LAQT01000001">
    <property type="protein sequence ID" value="KPC55311.1"/>
    <property type="molecule type" value="Genomic_DNA"/>
</dbReference>
<reference evidence="3 4" key="1">
    <citation type="submission" date="2015-07" db="EMBL/GenBank/DDBJ databases">
        <title>Draft genome sequence of the Amantichitinum ursilacus IGB-41, a new chitin-degrading bacterium.</title>
        <authorList>
            <person name="Kirstahler P."/>
            <person name="Guenther M."/>
            <person name="Grumaz C."/>
            <person name="Rupp S."/>
            <person name="Zibek S."/>
            <person name="Sohn K."/>
        </authorList>
    </citation>
    <scope>NUCLEOTIDE SEQUENCE [LARGE SCALE GENOMIC DNA]</scope>
    <source>
        <strain evidence="3 4">IGB-41</strain>
    </source>
</reference>
<evidence type="ECO:0000259" key="2">
    <source>
        <dbReference type="Pfam" id="PF07589"/>
    </source>
</evidence>
<proteinExistence type="predicted"/>
<feature type="signal peptide" evidence="1">
    <location>
        <begin position="1"/>
        <end position="21"/>
    </location>
</feature>
<accession>A0A0N0GR37</accession>
<gene>
    <name evidence="3" type="ORF">WG78_01600</name>
</gene>
<protein>
    <submittedName>
        <fullName evidence="3">PEP-CTERM motif protein</fullName>
    </submittedName>
</protein>
<dbReference type="InterPro" id="IPR013424">
    <property type="entry name" value="Ice-binding_C"/>
</dbReference>
<evidence type="ECO:0000313" key="3">
    <source>
        <dbReference type="EMBL" id="KPC55311.1"/>
    </source>
</evidence>